<dbReference type="PRINTS" id="PR00411">
    <property type="entry name" value="PNDRDTASEI"/>
</dbReference>
<evidence type="ECO:0000259" key="1">
    <source>
        <dbReference type="Pfam" id="PF01266"/>
    </source>
</evidence>
<dbReference type="PANTHER" id="PTHR13847">
    <property type="entry name" value="SARCOSINE DEHYDROGENASE-RELATED"/>
    <property type="match status" value="1"/>
</dbReference>
<dbReference type="GO" id="GO:0005737">
    <property type="term" value="C:cytoplasm"/>
    <property type="evidence" value="ECO:0007669"/>
    <property type="project" value="TreeGrafter"/>
</dbReference>
<dbReference type="AlphaFoldDB" id="A0A3B0SI08"/>
<sequence>MAGLGILWQETAPSRVEAPVYPGGKSVDLAIIGGGFTGCSAALKAAELGLDVALLEAETIGYGGSGRNVGLVNAGLWLPPDTVCNILGDGPGERLNQVLAGAPDLVFELIKQHGIACEARRAGTLHLAHSAKGLNQLQGRLAQMQTRGAPVTLLSADETRARTGTGVFHGALHDPRAGTIQPLSYARGLADAAEKAGAKIYEHSPAMSIEHRGGDWTLNTENGPLTAKMLLLACNAYPHRPADLPMPGVTTVNYFQLATGPLKSDLAANILPGGEGCWDSAMIMTSLRRDAARRVILGGIGDTDSLNIQANWAERKLARIFPHLKGPKITHAWSGRISMTADHLPRILRLGPQGYAIFGYSGRGIGPGTLFGRAMAEALSAGDEANLPVAPVEAYYEGFSGLKSVFYETGARLLHLASARRS</sequence>
<dbReference type="EMBL" id="UOEG01000141">
    <property type="protein sequence ID" value="VAV95933.1"/>
    <property type="molecule type" value="Genomic_DNA"/>
</dbReference>
<protein>
    <submittedName>
        <fullName evidence="2">L-pipecolate oxidase</fullName>
        <ecNumber evidence="2">1.5.3.7</ecNumber>
    </submittedName>
</protein>
<dbReference type="Pfam" id="PF01266">
    <property type="entry name" value="DAO"/>
    <property type="match status" value="1"/>
</dbReference>
<dbReference type="EC" id="1.5.3.7" evidence="2"/>
<name>A0A3B0SI08_9ZZZZ</name>
<dbReference type="Gene3D" id="3.50.50.60">
    <property type="entry name" value="FAD/NAD(P)-binding domain"/>
    <property type="match status" value="1"/>
</dbReference>
<organism evidence="2">
    <name type="scientific">hydrothermal vent metagenome</name>
    <dbReference type="NCBI Taxonomy" id="652676"/>
    <lineage>
        <taxon>unclassified sequences</taxon>
        <taxon>metagenomes</taxon>
        <taxon>ecological metagenomes</taxon>
    </lineage>
</organism>
<accession>A0A3B0SI08</accession>
<dbReference type="InterPro" id="IPR036188">
    <property type="entry name" value="FAD/NAD-bd_sf"/>
</dbReference>
<dbReference type="PANTHER" id="PTHR13847:SF281">
    <property type="entry name" value="FAD DEPENDENT OXIDOREDUCTASE DOMAIN-CONTAINING PROTEIN"/>
    <property type="match status" value="1"/>
</dbReference>
<dbReference type="InterPro" id="IPR006076">
    <property type="entry name" value="FAD-dep_OxRdtase"/>
</dbReference>
<proteinExistence type="predicted"/>
<gene>
    <name evidence="2" type="ORF">MNBD_ALPHA07-890</name>
</gene>
<reference evidence="2" key="1">
    <citation type="submission" date="2018-06" db="EMBL/GenBank/DDBJ databases">
        <authorList>
            <person name="Zhirakovskaya E."/>
        </authorList>
    </citation>
    <scope>NUCLEOTIDE SEQUENCE</scope>
</reference>
<feature type="domain" description="FAD dependent oxidoreductase" evidence="1">
    <location>
        <begin position="28"/>
        <end position="377"/>
    </location>
</feature>
<keyword evidence="2" id="KW-0560">Oxidoreductase</keyword>
<dbReference type="Gene3D" id="3.30.9.10">
    <property type="entry name" value="D-Amino Acid Oxidase, subunit A, domain 2"/>
    <property type="match status" value="1"/>
</dbReference>
<dbReference type="SUPFAM" id="SSF51905">
    <property type="entry name" value="FAD/NAD(P)-binding domain"/>
    <property type="match status" value="1"/>
</dbReference>
<dbReference type="GO" id="GO:0050031">
    <property type="term" value="F:L-pipecolate oxidase activity"/>
    <property type="evidence" value="ECO:0007669"/>
    <property type="project" value="UniProtKB-EC"/>
</dbReference>
<evidence type="ECO:0000313" key="2">
    <source>
        <dbReference type="EMBL" id="VAV95933.1"/>
    </source>
</evidence>